<proteinExistence type="predicted"/>
<organism evidence="1 2">
    <name type="scientific">Hyaloscypha bicolor E</name>
    <dbReference type="NCBI Taxonomy" id="1095630"/>
    <lineage>
        <taxon>Eukaryota</taxon>
        <taxon>Fungi</taxon>
        <taxon>Dikarya</taxon>
        <taxon>Ascomycota</taxon>
        <taxon>Pezizomycotina</taxon>
        <taxon>Leotiomycetes</taxon>
        <taxon>Helotiales</taxon>
        <taxon>Hyaloscyphaceae</taxon>
        <taxon>Hyaloscypha</taxon>
        <taxon>Hyaloscypha bicolor</taxon>
    </lineage>
</organism>
<dbReference type="EMBL" id="KZ613895">
    <property type="protein sequence ID" value="PMD52657.1"/>
    <property type="molecule type" value="Genomic_DNA"/>
</dbReference>
<dbReference type="OrthoDB" id="1577640at2759"/>
<dbReference type="AlphaFoldDB" id="A0A2J6SPH7"/>
<dbReference type="Proteomes" id="UP000235371">
    <property type="component" value="Unassembled WGS sequence"/>
</dbReference>
<dbReference type="InParanoid" id="A0A2J6SPH7"/>
<gene>
    <name evidence="1" type="ORF">K444DRAFT_187412</name>
</gene>
<keyword evidence="2" id="KW-1185">Reference proteome</keyword>
<name>A0A2J6SPH7_9HELO</name>
<dbReference type="RefSeq" id="XP_024729561.1">
    <property type="nucleotide sequence ID" value="XM_024870897.1"/>
</dbReference>
<protein>
    <recommendedName>
        <fullName evidence="3">Fungal N-terminal domain-containing protein</fullName>
    </recommendedName>
</protein>
<evidence type="ECO:0000313" key="2">
    <source>
        <dbReference type="Proteomes" id="UP000235371"/>
    </source>
</evidence>
<sequence>MDPGTALAIVGLGLDAVKDLHSYYVVWKDRDRDVEEVGQQLIWLMNLFQTMQITLKQDDLNPAQVQMICGSIKKCEEIITKLKVKLAKVKREGDPRTLLKKLDDQRRRALYPFKKGTIGGLLDLIDSCKEEMKMVIPLLNL</sequence>
<evidence type="ECO:0008006" key="3">
    <source>
        <dbReference type="Google" id="ProtNLM"/>
    </source>
</evidence>
<reference evidence="1 2" key="1">
    <citation type="submission" date="2016-04" db="EMBL/GenBank/DDBJ databases">
        <title>A degradative enzymes factory behind the ericoid mycorrhizal symbiosis.</title>
        <authorList>
            <consortium name="DOE Joint Genome Institute"/>
            <person name="Martino E."/>
            <person name="Morin E."/>
            <person name="Grelet G."/>
            <person name="Kuo A."/>
            <person name="Kohler A."/>
            <person name="Daghino S."/>
            <person name="Barry K."/>
            <person name="Choi C."/>
            <person name="Cichocki N."/>
            <person name="Clum A."/>
            <person name="Copeland A."/>
            <person name="Hainaut M."/>
            <person name="Haridas S."/>
            <person name="Labutti K."/>
            <person name="Lindquist E."/>
            <person name="Lipzen A."/>
            <person name="Khouja H.-R."/>
            <person name="Murat C."/>
            <person name="Ohm R."/>
            <person name="Olson A."/>
            <person name="Spatafora J."/>
            <person name="Veneault-Fourrey C."/>
            <person name="Henrissat B."/>
            <person name="Grigoriev I."/>
            <person name="Martin F."/>
            <person name="Perotto S."/>
        </authorList>
    </citation>
    <scope>NUCLEOTIDE SEQUENCE [LARGE SCALE GENOMIC DNA]</scope>
    <source>
        <strain evidence="1 2">E</strain>
    </source>
</reference>
<accession>A0A2J6SPH7</accession>
<evidence type="ECO:0000313" key="1">
    <source>
        <dbReference type="EMBL" id="PMD52657.1"/>
    </source>
</evidence>
<dbReference type="GeneID" id="36578979"/>